<dbReference type="Pfam" id="PF12796">
    <property type="entry name" value="Ank_2"/>
    <property type="match status" value="1"/>
</dbReference>
<dbReference type="EMBL" id="SJOL01012182">
    <property type="protein sequence ID" value="TGZ46324.1"/>
    <property type="molecule type" value="Genomic_DNA"/>
</dbReference>
<dbReference type="PRINTS" id="PR01415">
    <property type="entry name" value="ANKYRIN"/>
</dbReference>
<feature type="repeat" description="ANK" evidence="1">
    <location>
        <begin position="272"/>
        <end position="304"/>
    </location>
</feature>
<feature type="compositionally biased region" description="Low complexity" evidence="2">
    <location>
        <begin position="890"/>
        <end position="903"/>
    </location>
</feature>
<dbReference type="InterPro" id="IPR036034">
    <property type="entry name" value="PDZ_sf"/>
</dbReference>
<organism evidence="4 5">
    <name type="scientific">Opisthorchis felineus</name>
    <dbReference type="NCBI Taxonomy" id="147828"/>
    <lineage>
        <taxon>Eukaryota</taxon>
        <taxon>Metazoa</taxon>
        <taxon>Spiralia</taxon>
        <taxon>Lophotrochozoa</taxon>
        <taxon>Platyhelminthes</taxon>
        <taxon>Trematoda</taxon>
        <taxon>Digenea</taxon>
        <taxon>Opisthorchiida</taxon>
        <taxon>Opisthorchiata</taxon>
        <taxon>Opisthorchiidae</taxon>
        <taxon>Opisthorchis</taxon>
    </lineage>
</organism>
<gene>
    <name evidence="4" type="ORF">CRM22_011136</name>
</gene>
<feature type="compositionally biased region" description="Polar residues" evidence="2">
    <location>
        <begin position="1"/>
        <end position="26"/>
    </location>
</feature>
<feature type="region of interest" description="Disordered" evidence="2">
    <location>
        <begin position="1"/>
        <end position="31"/>
    </location>
</feature>
<protein>
    <recommendedName>
        <fullName evidence="3">PDZ domain-containing protein</fullName>
    </recommendedName>
</protein>
<dbReference type="SMART" id="SM00228">
    <property type="entry name" value="PDZ"/>
    <property type="match status" value="1"/>
</dbReference>
<dbReference type="STRING" id="147828.A0A4V3S9T2"/>
<evidence type="ECO:0000313" key="5">
    <source>
        <dbReference type="Proteomes" id="UP000308267"/>
    </source>
</evidence>
<keyword evidence="1" id="KW-0040">ANK repeat</keyword>
<feature type="compositionally biased region" description="Polar residues" evidence="2">
    <location>
        <begin position="839"/>
        <end position="855"/>
    </location>
</feature>
<dbReference type="AlphaFoldDB" id="A0A4V3S9T2"/>
<evidence type="ECO:0000259" key="3">
    <source>
        <dbReference type="PROSITE" id="PS50106"/>
    </source>
</evidence>
<feature type="region of interest" description="Disordered" evidence="2">
    <location>
        <begin position="657"/>
        <end position="679"/>
    </location>
</feature>
<name>A0A4V3S9T2_OPIFE</name>
<dbReference type="PROSITE" id="PS50297">
    <property type="entry name" value="ANK_REP_REGION"/>
    <property type="match status" value="3"/>
</dbReference>
<dbReference type="CDD" id="cd17091">
    <property type="entry name" value="FERM_F0_SHANK"/>
    <property type="match status" value="1"/>
</dbReference>
<feature type="compositionally biased region" description="Low complexity" evidence="2">
    <location>
        <begin position="856"/>
        <end position="868"/>
    </location>
</feature>
<accession>A0A4V3S9T2</accession>
<dbReference type="PANTHER" id="PTHR24135">
    <property type="entry name" value="SH3 AND MULTIPLE ANKYRIN REPEAT DOMAINS PROTEIN"/>
    <property type="match status" value="1"/>
</dbReference>
<dbReference type="InterPro" id="IPR036770">
    <property type="entry name" value="Ankyrin_rpt-contain_sf"/>
</dbReference>
<dbReference type="PROSITE" id="PS50106">
    <property type="entry name" value="PDZ"/>
    <property type="match status" value="1"/>
</dbReference>
<reference evidence="4 5" key="1">
    <citation type="journal article" date="2019" name="BMC Genomics">
        <title>New insights from Opisthorchis felineus genome: update on genomics of the epidemiologically important liver flukes.</title>
        <authorList>
            <person name="Ershov N.I."/>
            <person name="Mordvinov V.A."/>
            <person name="Prokhortchouk E.B."/>
            <person name="Pakharukova M.Y."/>
            <person name="Gunbin K.V."/>
            <person name="Ustyantsev K."/>
            <person name="Genaev M.A."/>
            <person name="Blinov A.G."/>
            <person name="Mazur A."/>
            <person name="Boulygina E."/>
            <person name="Tsygankova S."/>
            <person name="Khrameeva E."/>
            <person name="Chekanov N."/>
            <person name="Fan G."/>
            <person name="Xiao A."/>
            <person name="Zhang H."/>
            <person name="Xu X."/>
            <person name="Yang H."/>
            <person name="Solovyev V."/>
            <person name="Lee S.M."/>
            <person name="Liu X."/>
            <person name="Afonnikov D.A."/>
            <person name="Skryabin K.G."/>
        </authorList>
    </citation>
    <scope>NUCLEOTIDE SEQUENCE [LARGE SCALE GENOMIC DNA]</scope>
    <source>
        <strain evidence="4">AK-0245</strain>
        <tissue evidence="4">Whole organism</tissue>
    </source>
</reference>
<feature type="repeat" description="ANK" evidence="1">
    <location>
        <begin position="324"/>
        <end position="356"/>
    </location>
</feature>
<evidence type="ECO:0000256" key="2">
    <source>
        <dbReference type="SAM" id="MobiDB-lite"/>
    </source>
</evidence>
<feature type="region of interest" description="Disordered" evidence="2">
    <location>
        <begin position="1017"/>
        <end position="1055"/>
    </location>
</feature>
<evidence type="ECO:0000313" key="4">
    <source>
        <dbReference type="EMBL" id="TGZ46324.1"/>
    </source>
</evidence>
<dbReference type="Gene3D" id="1.25.40.20">
    <property type="entry name" value="Ankyrin repeat-containing domain"/>
    <property type="match status" value="1"/>
</dbReference>
<dbReference type="PANTHER" id="PTHR24135:SF28">
    <property type="entry name" value="LD13733P"/>
    <property type="match status" value="1"/>
</dbReference>
<dbReference type="Pfam" id="PF00595">
    <property type="entry name" value="PDZ"/>
    <property type="match status" value="1"/>
</dbReference>
<dbReference type="InterPro" id="IPR002110">
    <property type="entry name" value="Ankyrin_rpt"/>
</dbReference>
<feature type="region of interest" description="Disordered" evidence="2">
    <location>
        <begin position="824"/>
        <end position="935"/>
    </location>
</feature>
<feature type="region of interest" description="Disordered" evidence="2">
    <location>
        <begin position="427"/>
        <end position="459"/>
    </location>
</feature>
<dbReference type="Pfam" id="PF00023">
    <property type="entry name" value="Ank"/>
    <property type="match status" value="1"/>
</dbReference>
<comment type="caution">
    <text evidence="4">The sequence shown here is derived from an EMBL/GenBank/DDBJ whole genome shotgun (WGS) entry which is preliminary data.</text>
</comment>
<feature type="region of interest" description="Disordered" evidence="2">
    <location>
        <begin position="1104"/>
        <end position="1134"/>
    </location>
</feature>
<feature type="repeat" description="ANK" evidence="1">
    <location>
        <begin position="205"/>
        <end position="237"/>
    </location>
</feature>
<feature type="domain" description="PDZ" evidence="3">
    <location>
        <begin position="715"/>
        <end position="806"/>
    </location>
</feature>
<dbReference type="SUPFAM" id="SSF50156">
    <property type="entry name" value="PDZ domain-like"/>
    <property type="match status" value="1"/>
</dbReference>
<feature type="region of interest" description="Disordered" evidence="2">
    <location>
        <begin position="603"/>
        <end position="644"/>
    </location>
</feature>
<dbReference type="OrthoDB" id="445896at2759"/>
<sequence>MKKFTLSYTTDSDSNKSAHSSQTVNEVGSEKDPQRTIKLKIFLTHLSRTTTIKVTGDAVIWDIKNKLLKACDKQIPDSLNIGFYLPSGGGKLGKFLEEERLLSEYSGDKEELELEFIPKSRIRQAGAVGLMDKFSKDVQKSFIRYVTRGDHKKVSSILAKGFDPNFHCQKTGETPLTIAVTRNKPQAMITALVAGGAHRDYFSKFGLTPLHKAAAVGNYEAVKTLLDFGQSPNTIDKAGLTPLYYNILNDQDTKICHSLLYEHSQLGICDAEGLQEIHQAARLNRVEQINLLIMYGADVNSRCVPPNGKIACLPPNKLYPVATTNDTPLHVAAAAGQRNAVMRLLSWGADPTLINVSNQTAIQVAQSCGHMELADAIRFFRGDVHHSIYGGPFLPTPTYNPKRRMRKAPQSSYISEPTILVPIATRPKESGPRTAYSSLPTPVEESSIARPPRTNGRSTNTCSTMQRAMSMYNLVENEQKPSAQFPFQQNSTSISPTAVCSSFFMASQIYYDSRVMDSTASVSATLSRRPKLSSRKTDELSGPNDILSHKPRELQKPYVPKQPGFTMVMADGPRHFSRLDRPELLTSFVSPGAPCCTKESNWSREFQREGSQTDSGISNSSSAEKAVQLNSLGSSPQRKPLNGRSAPVAYDFRMHRAAQPVSTSASRSQSVSQPQGMKPSVSCFDYREWHLKASPPSVPLPTFGQLTTPPLVPRTVVLWRSSSEKGDENGAQSSFGLSLRTAKDPEMIATFQPTASRPSLQTATRIVPNMPAHKAGIREGDFILKINGIDISRASHDEVIQCLSGAVLDSVCLTIVSPVIQHPAAPKPPPPQPQVSAVRTTPSAVMNKSDPISDQSTSTTTSSATYYSIPLDDHSKGYQVPGQSAKGGRSVLSTGSSELSSARSSDRTNCSSIQDEGVWSQSTGASSNNISARSSLVTRPQTLNINTKSADAPPAVRQYSGSKLDVQINALPQPPRVVGLTRSRTTSGLAEVHSTAAESTSLAQSLYFARHPRFRRIGSHDSQSSTSSVGVPASASQTKKIPVRSRSGVHTEPRGLQNMNFSQKLEKPCNGSSGGVNITVIKADREASRQRISSAETINSNNIRRYPALQRRSPPSNEQINPELVLLPPPAQFR</sequence>
<proteinExistence type="predicted"/>
<feature type="compositionally biased region" description="Low complexity" evidence="2">
    <location>
        <begin position="659"/>
        <end position="675"/>
    </location>
</feature>
<dbReference type="PROSITE" id="PS50088">
    <property type="entry name" value="ANK_REPEAT"/>
    <property type="match status" value="4"/>
</dbReference>
<feature type="repeat" description="ANK" evidence="1">
    <location>
        <begin position="171"/>
        <end position="204"/>
    </location>
</feature>
<dbReference type="InterPro" id="IPR001478">
    <property type="entry name" value="PDZ"/>
</dbReference>
<feature type="compositionally biased region" description="Polar residues" evidence="2">
    <location>
        <begin position="609"/>
        <end position="637"/>
    </location>
</feature>
<dbReference type="Proteomes" id="UP000308267">
    <property type="component" value="Unassembled WGS sequence"/>
</dbReference>
<feature type="region of interest" description="Disordered" evidence="2">
    <location>
        <begin position="522"/>
        <end position="550"/>
    </location>
</feature>
<dbReference type="Gene3D" id="2.30.42.10">
    <property type="match status" value="1"/>
</dbReference>
<feature type="compositionally biased region" description="Polar residues" evidence="2">
    <location>
        <begin position="1020"/>
        <end position="1039"/>
    </location>
</feature>
<keyword evidence="5" id="KW-1185">Reference proteome</keyword>
<dbReference type="SUPFAM" id="SSF48403">
    <property type="entry name" value="Ankyrin repeat"/>
    <property type="match status" value="1"/>
</dbReference>
<dbReference type="InterPro" id="IPR051569">
    <property type="entry name" value="SHANK"/>
</dbReference>
<feature type="compositionally biased region" description="Polar residues" evidence="2">
    <location>
        <begin position="907"/>
        <end position="935"/>
    </location>
</feature>
<evidence type="ECO:0000256" key="1">
    <source>
        <dbReference type="PROSITE-ProRule" id="PRU00023"/>
    </source>
</evidence>
<dbReference type="SMART" id="SM00248">
    <property type="entry name" value="ANK"/>
    <property type="match status" value="6"/>
</dbReference>